<proteinExistence type="inferred from homology"/>
<dbReference type="InterPro" id="IPR033878">
    <property type="entry name" value="NfsB-like"/>
</dbReference>
<evidence type="ECO:0000256" key="2">
    <source>
        <dbReference type="ARBA" id="ARBA00007118"/>
    </source>
</evidence>
<dbReference type="PANTHER" id="PTHR23026">
    <property type="entry name" value="NADPH NITROREDUCTASE"/>
    <property type="match status" value="1"/>
</dbReference>
<dbReference type="InterPro" id="IPR029479">
    <property type="entry name" value="Nitroreductase"/>
</dbReference>
<organism evidence="9 10">
    <name type="scientific">Staphylococcus simulans UMC-CNS-990</name>
    <dbReference type="NCBI Taxonomy" id="1405498"/>
    <lineage>
        <taxon>Bacteria</taxon>
        <taxon>Bacillati</taxon>
        <taxon>Bacillota</taxon>
        <taxon>Bacilli</taxon>
        <taxon>Bacillales</taxon>
        <taxon>Staphylococcaceae</taxon>
        <taxon>Staphylococcus</taxon>
    </lineage>
</organism>
<evidence type="ECO:0000256" key="5">
    <source>
        <dbReference type="ARBA" id="ARBA00022857"/>
    </source>
</evidence>
<gene>
    <name evidence="9" type="ORF">SSIM_03180</name>
</gene>
<sequence>MEQQAIRDQILQAFNFRHATKRFNPDKKVNAEDFHTIIEAGRLSPSSIGAEPWRFLVVQNEDLRQKLKKVSWGAQGQLDTASHFVILLARKNVRPGTEYLTHIMKEIKNVPDDVLEDMNKRYEMFQNDSLDLYESERSLWDWASKQTYIALGNMMSVAAFLGVDSCPIEGFSMKEVTQLLSDEGIMNEDEFLPSVMVAFGYRAEDPKRAKTRQAYEDVIEWLE</sequence>
<comment type="cofactor">
    <cofactor evidence="1">
        <name>FMN</name>
        <dbReference type="ChEBI" id="CHEBI:58210"/>
    </cofactor>
</comment>
<dbReference type="Gene3D" id="3.40.109.10">
    <property type="entry name" value="NADH Oxidase"/>
    <property type="match status" value="1"/>
</dbReference>
<dbReference type="InterPro" id="IPR000415">
    <property type="entry name" value="Nitroreductase-like"/>
</dbReference>
<comment type="similarity">
    <text evidence="2">Belongs to the nitroreductase family.</text>
</comment>
<evidence type="ECO:0000259" key="8">
    <source>
        <dbReference type="Pfam" id="PF00881"/>
    </source>
</evidence>
<keyword evidence="10" id="KW-1185">Reference proteome</keyword>
<dbReference type="EMBL" id="AXDY01000002">
    <property type="protein sequence ID" value="ERS94477.1"/>
    <property type="molecule type" value="Genomic_DNA"/>
</dbReference>
<dbReference type="SUPFAM" id="SSF55469">
    <property type="entry name" value="FMN-dependent nitroreductase-like"/>
    <property type="match status" value="1"/>
</dbReference>
<dbReference type="RefSeq" id="WP_023015102.1">
    <property type="nucleotide sequence ID" value="NZ_AXDY01000002.1"/>
</dbReference>
<evidence type="ECO:0000256" key="4">
    <source>
        <dbReference type="ARBA" id="ARBA00022643"/>
    </source>
</evidence>
<evidence type="ECO:0000256" key="7">
    <source>
        <dbReference type="ARBA" id="ARBA00023027"/>
    </source>
</evidence>
<feature type="domain" description="Nitroreductase" evidence="8">
    <location>
        <begin position="17"/>
        <end position="201"/>
    </location>
</feature>
<dbReference type="PANTHER" id="PTHR23026:SF125">
    <property type="entry name" value="OXYGEN-INSENSITIVE NAD(P)H NITROREDUCTASE"/>
    <property type="match status" value="1"/>
</dbReference>
<evidence type="ECO:0000313" key="9">
    <source>
        <dbReference type="EMBL" id="ERS94477.1"/>
    </source>
</evidence>
<keyword evidence="5" id="KW-0521">NADP</keyword>
<name>A0ABN0PGF0_STASI</name>
<evidence type="ECO:0000313" key="10">
    <source>
        <dbReference type="Proteomes" id="UP000017131"/>
    </source>
</evidence>
<dbReference type="Proteomes" id="UP000017131">
    <property type="component" value="Unassembled WGS sequence"/>
</dbReference>
<evidence type="ECO:0000256" key="1">
    <source>
        <dbReference type="ARBA" id="ARBA00001917"/>
    </source>
</evidence>
<evidence type="ECO:0000256" key="3">
    <source>
        <dbReference type="ARBA" id="ARBA00022630"/>
    </source>
</evidence>
<reference evidence="9 10" key="1">
    <citation type="journal article" date="2013" name="Genome Announc.">
        <title>Draft Genome Sequence of Staphylococcus simulans UMC-CNS-990, Isolated from a Case of Chronic Bovine Mastitis.</title>
        <authorList>
            <person name="Calcutt M.J."/>
            <person name="Foecking M.F."/>
            <person name="Hsieh H.Y."/>
            <person name="Perry J."/>
            <person name="Stewart G.C."/>
            <person name="Middleton J.R."/>
        </authorList>
    </citation>
    <scope>NUCLEOTIDE SEQUENCE [LARGE SCALE GENOMIC DNA]</scope>
    <source>
        <strain evidence="9 10">UMC-CNS-990</strain>
    </source>
</reference>
<keyword evidence="7" id="KW-0520">NAD</keyword>
<dbReference type="Pfam" id="PF00881">
    <property type="entry name" value="Nitroreductase"/>
    <property type="match status" value="1"/>
</dbReference>
<dbReference type="CDD" id="cd02149">
    <property type="entry name" value="NfsB-like"/>
    <property type="match status" value="1"/>
</dbReference>
<dbReference type="InterPro" id="IPR050627">
    <property type="entry name" value="Nitroreductase/BluB"/>
</dbReference>
<protein>
    <recommendedName>
        <fullName evidence="8">Nitroreductase domain-containing protein</fullName>
    </recommendedName>
</protein>
<keyword evidence="6" id="KW-0560">Oxidoreductase</keyword>
<comment type="caution">
    <text evidence="9">The sequence shown here is derived from an EMBL/GenBank/DDBJ whole genome shotgun (WGS) entry which is preliminary data.</text>
</comment>
<keyword evidence="4" id="KW-0288">FMN</keyword>
<keyword evidence="3" id="KW-0285">Flavoprotein</keyword>
<evidence type="ECO:0000256" key="6">
    <source>
        <dbReference type="ARBA" id="ARBA00023002"/>
    </source>
</evidence>
<accession>A0ABN0PGF0</accession>